<feature type="transmembrane region" description="Helical" evidence="2">
    <location>
        <begin position="60"/>
        <end position="85"/>
    </location>
</feature>
<dbReference type="GO" id="GO:0000329">
    <property type="term" value="C:fungal-type vacuole membrane"/>
    <property type="evidence" value="ECO:0007669"/>
    <property type="project" value="InterPro"/>
</dbReference>
<dbReference type="EMBL" id="JAIFTL010000014">
    <property type="protein sequence ID" value="KAG9326770.1"/>
    <property type="molecule type" value="Genomic_DNA"/>
</dbReference>
<keyword evidence="2" id="KW-0812">Transmembrane</keyword>
<dbReference type="PANTHER" id="PTHR35895:SF1">
    <property type="entry name" value="LIPID-BINDING SERUM GLYCOPROTEIN C-TERMINAL DOMAIN-CONTAINING PROTEIN"/>
    <property type="match status" value="1"/>
</dbReference>
<gene>
    <name evidence="3" type="ORF">KVV02_008660</name>
</gene>
<sequence length="847" mass="91183">MPSSSRYSLTDLDDDLPYSEAETDYHSVTQDTEEESDDFEEYEEKPPQIRVTVPFYRRRAVIFGCCLLTTLFLAIFVPLLIYVIIPKIAQLMLNSATMDIKQINMTNPTETSIGLSIDAQVGNIIKIVSAELQFTEDIQVHWQGQLIGSMSLDTVHVKSGKGAIAQTTDFTILNTTAFSAFVSDMLSSKTFSWTLKSKATLRALGRTIKDLKVDKVLPMNGLDRLAGLKLLRFNLPGASPEGALLDITASVANPSPVGLSLGTLTLDLNFQSTYLGRVVANNVQLVGGQPAILNITGTLLKQTDPAKLQDMSLLFSNYLASIPTLATAQGVSVLPDGKNQISWLTSAFLSTKLVMPFAPPQPLNVIQEFTIHDMNFVMRPDSPWAPTVNSNSVSTVFKLPFDITVNVLEVSNTTMTLVHEGIHVADITSGVWNQTLSDMPNNKMVFTLPPTPLYIKDDAHDAFPALLNNLLQNTDPQLDIAGGADAVASTPMGVVRLRVPIKSTLTVKGIGFATIAPTINNVSIIAGNTESVSISANVMIENPSVFSVDAGEVKLTVAGTVAGVTGVLGVATLNFKFAPGQNALAAALDFKPTDPSLRDKFFTAFVEGGVFDCTFSGDEWSSPISSLGPVLKSLIMKAKIPSSIAPGTNLITHAVSTPSIGGVLGNRQIPLVCTVKNPVQTPFSINDADAEILWQGQHMGYVKGALDFNVPVGQSADSRSLVLQAPLGFQFGVWMVSTFLVSNIGVLTGVEMNLQMKALLAVSVGGPRGVGYFSNLTVYQEAIPTFVKLDYSFVGALKKRSEQSNLTALLRPEPSRESGMEYVAWLKEALFAAYPEEAKQYVAELNA</sequence>
<evidence type="ECO:0000313" key="3">
    <source>
        <dbReference type="EMBL" id="KAG9326770.1"/>
    </source>
</evidence>
<dbReference type="Pfam" id="PF12505">
    <property type="entry name" value="DUF3712"/>
    <property type="match status" value="2"/>
</dbReference>
<dbReference type="InterPro" id="IPR022185">
    <property type="entry name" value="DUF3712"/>
</dbReference>
<keyword evidence="2" id="KW-0472">Membrane</keyword>
<dbReference type="AlphaFoldDB" id="A0A9P8D230"/>
<dbReference type="PANTHER" id="PTHR35895">
    <property type="entry name" value="CHROMOSOME 16, WHOLE GENOME SHOTGUN SEQUENCE"/>
    <property type="match status" value="1"/>
</dbReference>
<keyword evidence="2" id="KW-1133">Transmembrane helix</keyword>
<organism evidence="3 4">
    <name type="scientific">Mortierella alpina</name>
    <name type="common">Oleaginous fungus</name>
    <name type="synonym">Mortierella renispora</name>
    <dbReference type="NCBI Taxonomy" id="64518"/>
    <lineage>
        <taxon>Eukaryota</taxon>
        <taxon>Fungi</taxon>
        <taxon>Fungi incertae sedis</taxon>
        <taxon>Mucoromycota</taxon>
        <taxon>Mortierellomycotina</taxon>
        <taxon>Mortierellomycetes</taxon>
        <taxon>Mortierellales</taxon>
        <taxon>Mortierellaceae</taxon>
        <taxon>Mortierella</taxon>
    </lineage>
</organism>
<dbReference type="InterPro" id="IPR046368">
    <property type="entry name" value="Tag1"/>
</dbReference>
<reference evidence="3" key="1">
    <citation type="submission" date="2021-07" db="EMBL/GenBank/DDBJ databases">
        <title>Draft genome of Mortierella alpina, strain LL118, isolated from an aspen leaf litter sample.</title>
        <authorList>
            <person name="Yang S."/>
            <person name="Vinatzer B.A."/>
        </authorList>
    </citation>
    <scope>NUCLEOTIDE SEQUENCE</scope>
    <source>
        <strain evidence="3">LL118</strain>
    </source>
</reference>
<dbReference type="Proteomes" id="UP000717515">
    <property type="component" value="Unassembled WGS sequence"/>
</dbReference>
<evidence type="ECO:0000313" key="4">
    <source>
        <dbReference type="Proteomes" id="UP000717515"/>
    </source>
</evidence>
<protein>
    <recommendedName>
        <fullName evidence="5">Pre-rRNA processing protein</fullName>
    </recommendedName>
</protein>
<proteinExistence type="predicted"/>
<evidence type="ECO:0000256" key="2">
    <source>
        <dbReference type="SAM" id="Phobius"/>
    </source>
</evidence>
<feature type="compositionally biased region" description="Acidic residues" evidence="1">
    <location>
        <begin position="31"/>
        <end position="43"/>
    </location>
</feature>
<accession>A0A9P8D230</accession>
<evidence type="ECO:0000256" key="1">
    <source>
        <dbReference type="SAM" id="MobiDB-lite"/>
    </source>
</evidence>
<feature type="region of interest" description="Disordered" evidence="1">
    <location>
        <begin position="1"/>
        <end position="43"/>
    </location>
</feature>
<comment type="caution">
    <text evidence="3">The sequence shown here is derived from an EMBL/GenBank/DDBJ whole genome shotgun (WGS) entry which is preliminary data.</text>
</comment>
<name>A0A9P8D230_MORAP</name>
<evidence type="ECO:0008006" key="5">
    <source>
        <dbReference type="Google" id="ProtNLM"/>
    </source>
</evidence>